<feature type="transmembrane region" description="Helical" evidence="1">
    <location>
        <begin position="435"/>
        <end position="455"/>
    </location>
</feature>
<dbReference type="Pfam" id="PF05631">
    <property type="entry name" value="MFS_5"/>
    <property type="match status" value="1"/>
</dbReference>
<dbReference type="PANTHER" id="PTHR23516">
    <property type="entry name" value="SAM (S-ADENOSYL METHIONINE) TRANSPORTER"/>
    <property type="match status" value="1"/>
</dbReference>
<feature type="transmembrane region" description="Helical" evidence="1">
    <location>
        <begin position="372"/>
        <end position="394"/>
    </location>
</feature>
<feature type="non-terminal residue" evidence="2">
    <location>
        <position position="1"/>
    </location>
</feature>
<dbReference type="GO" id="GO:0015098">
    <property type="term" value="F:molybdate ion transmembrane transporter activity"/>
    <property type="evidence" value="ECO:0007669"/>
    <property type="project" value="InterPro"/>
</dbReference>
<feature type="transmembrane region" description="Helical" evidence="1">
    <location>
        <begin position="335"/>
        <end position="352"/>
    </location>
</feature>
<feature type="transmembrane region" description="Helical" evidence="1">
    <location>
        <begin position="97"/>
        <end position="116"/>
    </location>
</feature>
<feature type="transmembrane region" description="Helical" evidence="1">
    <location>
        <begin position="183"/>
        <end position="202"/>
    </location>
</feature>
<keyword evidence="1" id="KW-0472">Membrane</keyword>
<feature type="transmembrane region" description="Helical" evidence="1">
    <location>
        <begin position="268"/>
        <end position="289"/>
    </location>
</feature>
<feature type="transmembrane region" description="Helical" evidence="1">
    <location>
        <begin position="59"/>
        <end position="77"/>
    </location>
</feature>
<evidence type="ECO:0000256" key="1">
    <source>
        <dbReference type="SAM" id="Phobius"/>
    </source>
</evidence>
<feature type="transmembrane region" description="Helical" evidence="1">
    <location>
        <begin position="144"/>
        <end position="162"/>
    </location>
</feature>
<feature type="transmembrane region" description="Helical" evidence="1">
    <location>
        <begin position="214"/>
        <end position="235"/>
    </location>
</feature>
<organism evidence="2 3">
    <name type="scientific">Mucuna pruriens</name>
    <name type="common">Velvet bean</name>
    <name type="synonym">Dolichos pruriens</name>
    <dbReference type="NCBI Taxonomy" id="157652"/>
    <lineage>
        <taxon>Eukaryota</taxon>
        <taxon>Viridiplantae</taxon>
        <taxon>Streptophyta</taxon>
        <taxon>Embryophyta</taxon>
        <taxon>Tracheophyta</taxon>
        <taxon>Spermatophyta</taxon>
        <taxon>Magnoliopsida</taxon>
        <taxon>eudicotyledons</taxon>
        <taxon>Gunneridae</taxon>
        <taxon>Pentapetalae</taxon>
        <taxon>rosids</taxon>
        <taxon>fabids</taxon>
        <taxon>Fabales</taxon>
        <taxon>Fabaceae</taxon>
        <taxon>Papilionoideae</taxon>
        <taxon>50 kb inversion clade</taxon>
        <taxon>NPAAA clade</taxon>
        <taxon>indigoferoid/millettioid clade</taxon>
        <taxon>Phaseoleae</taxon>
        <taxon>Mucuna</taxon>
    </lineage>
</organism>
<evidence type="ECO:0000313" key="3">
    <source>
        <dbReference type="Proteomes" id="UP000257109"/>
    </source>
</evidence>
<dbReference type="STRING" id="157652.A0A371HQL1"/>
<evidence type="ECO:0000313" key="2">
    <source>
        <dbReference type="EMBL" id="RDY04964.1"/>
    </source>
</evidence>
<dbReference type="EMBL" id="QJKJ01001969">
    <property type="protein sequence ID" value="RDY04964.1"/>
    <property type="molecule type" value="Genomic_DNA"/>
</dbReference>
<feature type="transmembrane region" description="Helical" evidence="1">
    <location>
        <begin position="406"/>
        <end position="429"/>
    </location>
</feature>
<gene>
    <name evidence="2" type="primary">mfsd5</name>
    <name evidence="2" type="ORF">CR513_11240</name>
</gene>
<name>A0A371HQL1_MUCPR</name>
<dbReference type="SUPFAM" id="SSF103473">
    <property type="entry name" value="MFS general substrate transporter"/>
    <property type="match status" value="1"/>
</dbReference>
<protein>
    <submittedName>
        <fullName evidence="2">Molybdate-anion transporter</fullName>
    </submittedName>
</protein>
<feature type="transmembrane region" description="Helical" evidence="1">
    <location>
        <begin position="16"/>
        <end position="34"/>
    </location>
</feature>
<dbReference type="OrthoDB" id="263957at2759"/>
<sequence length="469" mass="52682">MGVVVETSVWEPNQSIYIFIFVCCCFSIFLFPHASKLNRTSTIFDHGTSHSFLRFQRNFLLIYSLASVMEGLWSVFGEYELASDGIGRENMVKSLCYGYTTALFAAPFLGVLSDLIGHKKVSLIFCILHFIIGTWKKISEQPSMFMTTICLFLANTIFSFNFETWMVTQHEKQGHRLDSLNDTYWLMTFFESACFIASQMFANWLIGNNTEKNTAPLSAVILFAAICFIFITGGWTETPGTESLKEYSRSFYAYIFGGKFTCFSYKRIWLLAWAQTCLHFSIGIFWILWAPTVVADGREVQLGLIYPCFLGSRMLGSTAFPHLTSGPSSLRTEDCLVFAYILLALLLSIVAYDYQVHLESALILYHVQEIGVLVTLFCLFHACVGFVLPSLARLRTMYVPNELRGGMIGFSLAPANAALLLSVVQGGYYRNVGNAALMAIGVFGLLLAAGCMHALKQLGKQPYNNWHKQ</sequence>
<proteinExistence type="predicted"/>
<accession>A0A371HQL1</accession>
<dbReference type="GO" id="GO:0016020">
    <property type="term" value="C:membrane"/>
    <property type="evidence" value="ECO:0007669"/>
    <property type="project" value="InterPro"/>
</dbReference>
<reference evidence="2" key="1">
    <citation type="submission" date="2018-05" db="EMBL/GenBank/DDBJ databases">
        <title>Draft genome of Mucuna pruriens seed.</title>
        <authorList>
            <person name="Nnadi N.E."/>
            <person name="Vos R."/>
            <person name="Hasami M.H."/>
            <person name="Devisetty U.K."/>
            <person name="Aguiy J.C."/>
        </authorList>
    </citation>
    <scope>NUCLEOTIDE SEQUENCE [LARGE SCALE GENOMIC DNA]</scope>
    <source>
        <strain evidence="2">JCA_2017</strain>
    </source>
</reference>
<keyword evidence="3" id="KW-1185">Reference proteome</keyword>
<dbReference type="InterPro" id="IPR036259">
    <property type="entry name" value="MFS_trans_sf"/>
</dbReference>
<dbReference type="Proteomes" id="UP000257109">
    <property type="component" value="Unassembled WGS sequence"/>
</dbReference>
<dbReference type="AlphaFoldDB" id="A0A371HQL1"/>
<dbReference type="PANTHER" id="PTHR23516:SF2">
    <property type="entry name" value="MOLYBDATE-ANION TRANSPORTER"/>
    <property type="match status" value="1"/>
</dbReference>
<feature type="transmembrane region" description="Helical" evidence="1">
    <location>
        <begin position="304"/>
        <end position="323"/>
    </location>
</feature>
<keyword evidence="1" id="KW-1133">Transmembrane helix</keyword>
<comment type="caution">
    <text evidence="2">The sequence shown here is derived from an EMBL/GenBank/DDBJ whole genome shotgun (WGS) entry which is preliminary data.</text>
</comment>
<keyword evidence="1" id="KW-0812">Transmembrane</keyword>
<dbReference type="Gene3D" id="1.20.1250.20">
    <property type="entry name" value="MFS general substrate transporter like domains"/>
    <property type="match status" value="1"/>
</dbReference>
<dbReference type="InterPro" id="IPR008509">
    <property type="entry name" value="MOT2/MFSD5"/>
</dbReference>